<organism evidence="1 2">
    <name type="scientific">Canavalia gladiata</name>
    <name type="common">Sword bean</name>
    <name type="synonym">Dolichos gladiatus</name>
    <dbReference type="NCBI Taxonomy" id="3824"/>
    <lineage>
        <taxon>Eukaryota</taxon>
        <taxon>Viridiplantae</taxon>
        <taxon>Streptophyta</taxon>
        <taxon>Embryophyta</taxon>
        <taxon>Tracheophyta</taxon>
        <taxon>Spermatophyta</taxon>
        <taxon>Magnoliopsida</taxon>
        <taxon>eudicotyledons</taxon>
        <taxon>Gunneridae</taxon>
        <taxon>Pentapetalae</taxon>
        <taxon>rosids</taxon>
        <taxon>fabids</taxon>
        <taxon>Fabales</taxon>
        <taxon>Fabaceae</taxon>
        <taxon>Papilionoideae</taxon>
        <taxon>50 kb inversion clade</taxon>
        <taxon>NPAAA clade</taxon>
        <taxon>indigoferoid/millettioid clade</taxon>
        <taxon>Phaseoleae</taxon>
        <taxon>Canavalia</taxon>
    </lineage>
</organism>
<dbReference type="Proteomes" id="UP001367508">
    <property type="component" value="Unassembled WGS sequence"/>
</dbReference>
<sequence>MRSIKELDMVNVKACYAPIFLPLPHVRSASGGSELLLPLENILIYWPIECCKVDLLEFLILETYEPWLVRLYVQGNSQHGSLFSSLDDGNSIDSDHYRNGRAPLPEERVNGQTCLQNLYDALHFDLPKARESMCIRNKGHWSLCKRGAYFDSKSMLEYFGIFLNCIIGAREGHHAARSYVPVQLACKSCIQKHDIKSNLEH</sequence>
<proteinExistence type="predicted"/>
<gene>
    <name evidence="1" type="ORF">VNO77_07800</name>
</gene>
<accession>A0AAN9M8W4</accession>
<keyword evidence="2" id="KW-1185">Reference proteome</keyword>
<reference evidence="1 2" key="1">
    <citation type="submission" date="2024-01" db="EMBL/GenBank/DDBJ databases">
        <title>The genomes of 5 underutilized Papilionoideae crops provide insights into root nodulation and disease resistanc.</title>
        <authorList>
            <person name="Jiang F."/>
        </authorList>
    </citation>
    <scope>NUCLEOTIDE SEQUENCE [LARGE SCALE GENOMIC DNA]</scope>
    <source>
        <strain evidence="1">LVBAO_FW01</strain>
        <tissue evidence="1">Leaves</tissue>
    </source>
</reference>
<name>A0AAN9M8W4_CANGL</name>
<comment type="caution">
    <text evidence="1">The sequence shown here is derived from an EMBL/GenBank/DDBJ whole genome shotgun (WGS) entry which is preliminary data.</text>
</comment>
<dbReference type="AlphaFoldDB" id="A0AAN9M8W4"/>
<evidence type="ECO:0000313" key="2">
    <source>
        <dbReference type="Proteomes" id="UP001367508"/>
    </source>
</evidence>
<protein>
    <submittedName>
        <fullName evidence="1">Uncharacterized protein</fullName>
    </submittedName>
</protein>
<evidence type="ECO:0000313" key="1">
    <source>
        <dbReference type="EMBL" id="KAK7349919.1"/>
    </source>
</evidence>
<dbReference type="EMBL" id="JAYMYQ010000002">
    <property type="protein sequence ID" value="KAK7349919.1"/>
    <property type="molecule type" value="Genomic_DNA"/>
</dbReference>